<protein>
    <recommendedName>
        <fullName evidence="3">RanBP2-type domain-containing protein</fullName>
    </recommendedName>
</protein>
<dbReference type="EMBL" id="JANPWB010000012">
    <property type="protein sequence ID" value="KAJ1117589.1"/>
    <property type="molecule type" value="Genomic_DNA"/>
</dbReference>
<evidence type="ECO:0000313" key="2">
    <source>
        <dbReference type="Proteomes" id="UP001066276"/>
    </source>
</evidence>
<sequence length="93" mass="10907">MMSQVLYRRHMRTDFFECLLISCALRMSSCKTEIKPCGSCHWAMSVTDPHLMCLWCLERDPKLCFECRAINPKALREQSLKLLAVLHSAPRRY</sequence>
<organism evidence="1 2">
    <name type="scientific">Pleurodeles waltl</name>
    <name type="common">Iberian ribbed newt</name>
    <dbReference type="NCBI Taxonomy" id="8319"/>
    <lineage>
        <taxon>Eukaryota</taxon>
        <taxon>Metazoa</taxon>
        <taxon>Chordata</taxon>
        <taxon>Craniata</taxon>
        <taxon>Vertebrata</taxon>
        <taxon>Euteleostomi</taxon>
        <taxon>Amphibia</taxon>
        <taxon>Batrachia</taxon>
        <taxon>Caudata</taxon>
        <taxon>Salamandroidea</taxon>
        <taxon>Salamandridae</taxon>
        <taxon>Pleurodelinae</taxon>
        <taxon>Pleurodeles</taxon>
    </lineage>
</organism>
<name>A0AAV7NSI5_PLEWA</name>
<gene>
    <name evidence="1" type="ORF">NDU88_005786</name>
</gene>
<comment type="caution">
    <text evidence="1">The sequence shown here is derived from an EMBL/GenBank/DDBJ whole genome shotgun (WGS) entry which is preliminary data.</text>
</comment>
<evidence type="ECO:0000313" key="1">
    <source>
        <dbReference type="EMBL" id="KAJ1117589.1"/>
    </source>
</evidence>
<dbReference type="Proteomes" id="UP001066276">
    <property type="component" value="Chromosome 8"/>
</dbReference>
<reference evidence="1" key="1">
    <citation type="journal article" date="2022" name="bioRxiv">
        <title>Sequencing and chromosome-scale assembly of the giantPleurodeles waltlgenome.</title>
        <authorList>
            <person name="Brown T."/>
            <person name="Elewa A."/>
            <person name="Iarovenko S."/>
            <person name="Subramanian E."/>
            <person name="Araus A.J."/>
            <person name="Petzold A."/>
            <person name="Susuki M."/>
            <person name="Suzuki K.-i.T."/>
            <person name="Hayashi T."/>
            <person name="Toyoda A."/>
            <person name="Oliveira C."/>
            <person name="Osipova E."/>
            <person name="Leigh N.D."/>
            <person name="Simon A."/>
            <person name="Yun M.H."/>
        </authorList>
    </citation>
    <scope>NUCLEOTIDE SEQUENCE</scope>
    <source>
        <strain evidence="1">20211129_DDA</strain>
        <tissue evidence="1">Liver</tissue>
    </source>
</reference>
<proteinExistence type="predicted"/>
<dbReference type="AlphaFoldDB" id="A0AAV7NSI5"/>
<evidence type="ECO:0008006" key="3">
    <source>
        <dbReference type="Google" id="ProtNLM"/>
    </source>
</evidence>
<accession>A0AAV7NSI5</accession>
<keyword evidence="2" id="KW-1185">Reference proteome</keyword>